<proteinExistence type="predicted"/>
<feature type="transmembrane region" description="Helical" evidence="1">
    <location>
        <begin position="6"/>
        <end position="27"/>
    </location>
</feature>
<protein>
    <submittedName>
        <fullName evidence="2">Cytochrome c-type biogenesis protein CcmH/NrfG</fullName>
    </submittedName>
</protein>
<dbReference type="EMBL" id="JACHHP010000002">
    <property type="protein sequence ID" value="MBB5207687.1"/>
    <property type="molecule type" value="Genomic_DNA"/>
</dbReference>
<sequence length="73" mass="7833">MGSFSIVHWGIVLAIPVIVIVIIAKLATSASRRNSADARPVASRLAELDDLRARGVIDAAEADAQRARILRDL</sequence>
<dbReference type="Proteomes" id="UP000521199">
    <property type="component" value="Unassembled WGS sequence"/>
</dbReference>
<reference evidence="2 3" key="1">
    <citation type="submission" date="2020-08" db="EMBL/GenBank/DDBJ databases">
        <title>Genomic Encyclopedia of Type Strains, Phase IV (KMG-IV): sequencing the most valuable type-strain genomes for metagenomic binning, comparative biology and taxonomic classification.</title>
        <authorList>
            <person name="Goeker M."/>
        </authorList>
    </citation>
    <scope>NUCLEOTIDE SEQUENCE [LARGE SCALE GENOMIC DNA]</scope>
    <source>
        <strain evidence="2 3">DSM 24163</strain>
    </source>
</reference>
<gene>
    <name evidence="2" type="ORF">HNQ52_001216</name>
</gene>
<dbReference type="AlphaFoldDB" id="A0A7W8D525"/>
<name>A0A7W8D525_9GAMM</name>
<keyword evidence="3" id="KW-1185">Reference proteome</keyword>
<keyword evidence="1" id="KW-1133">Transmembrane helix</keyword>
<evidence type="ECO:0000313" key="3">
    <source>
        <dbReference type="Proteomes" id="UP000521199"/>
    </source>
</evidence>
<evidence type="ECO:0000313" key="2">
    <source>
        <dbReference type="EMBL" id="MBB5207687.1"/>
    </source>
</evidence>
<dbReference type="RefSeq" id="WP_183960225.1">
    <property type="nucleotide sequence ID" value="NZ_JACHHP010000002.1"/>
</dbReference>
<organism evidence="2 3">
    <name type="scientific">Chiayiivirga flava</name>
    <dbReference type="NCBI Taxonomy" id="659595"/>
    <lineage>
        <taxon>Bacteria</taxon>
        <taxon>Pseudomonadati</taxon>
        <taxon>Pseudomonadota</taxon>
        <taxon>Gammaproteobacteria</taxon>
        <taxon>Lysobacterales</taxon>
        <taxon>Lysobacteraceae</taxon>
        <taxon>Chiayiivirga</taxon>
    </lineage>
</organism>
<keyword evidence="1" id="KW-0812">Transmembrane</keyword>
<keyword evidence="1" id="KW-0472">Membrane</keyword>
<evidence type="ECO:0000256" key="1">
    <source>
        <dbReference type="SAM" id="Phobius"/>
    </source>
</evidence>
<accession>A0A7W8D525</accession>
<comment type="caution">
    <text evidence="2">The sequence shown here is derived from an EMBL/GenBank/DDBJ whole genome shotgun (WGS) entry which is preliminary data.</text>
</comment>